<protein>
    <recommendedName>
        <fullName evidence="3">Integrase, catalytic region, zinc finger, CCHC-type, peptidase aspartic, catalytic</fullName>
    </recommendedName>
</protein>
<dbReference type="Proteomes" id="UP001151760">
    <property type="component" value="Unassembled WGS sequence"/>
</dbReference>
<evidence type="ECO:0000313" key="1">
    <source>
        <dbReference type="EMBL" id="GJS56342.1"/>
    </source>
</evidence>
<sequence length="188" mass="21240">MSLSLAENVIVAGADNRPPMLDKTQYSSWASRMLLYIRGKENVKLLVDSLLNGPFKYGTIIVPGTVTTPAIVRDRTYDELTDVEKIREGCDIKATNIERESKLYDEFDMFTSVPGDSHVLFKPESSKFVTDVKLSKDLHSTNFDHLYSYLRQHEAHAKEVRLTRKRYSDPIALVANTSSSSPSYSNQS</sequence>
<accession>A0ABQ4WTW1</accession>
<organism evidence="1 2">
    <name type="scientific">Tanacetum coccineum</name>
    <dbReference type="NCBI Taxonomy" id="301880"/>
    <lineage>
        <taxon>Eukaryota</taxon>
        <taxon>Viridiplantae</taxon>
        <taxon>Streptophyta</taxon>
        <taxon>Embryophyta</taxon>
        <taxon>Tracheophyta</taxon>
        <taxon>Spermatophyta</taxon>
        <taxon>Magnoliopsida</taxon>
        <taxon>eudicotyledons</taxon>
        <taxon>Gunneridae</taxon>
        <taxon>Pentapetalae</taxon>
        <taxon>asterids</taxon>
        <taxon>campanulids</taxon>
        <taxon>Asterales</taxon>
        <taxon>Asteraceae</taxon>
        <taxon>Asteroideae</taxon>
        <taxon>Anthemideae</taxon>
        <taxon>Anthemidinae</taxon>
        <taxon>Tanacetum</taxon>
    </lineage>
</organism>
<gene>
    <name evidence="1" type="ORF">Tco_0629704</name>
</gene>
<name>A0ABQ4WTW1_9ASTR</name>
<reference evidence="1" key="2">
    <citation type="submission" date="2022-01" db="EMBL/GenBank/DDBJ databases">
        <authorList>
            <person name="Yamashiro T."/>
            <person name="Shiraishi A."/>
            <person name="Satake H."/>
            <person name="Nakayama K."/>
        </authorList>
    </citation>
    <scope>NUCLEOTIDE SEQUENCE</scope>
</reference>
<evidence type="ECO:0000313" key="2">
    <source>
        <dbReference type="Proteomes" id="UP001151760"/>
    </source>
</evidence>
<keyword evidence="2" id="KW-1185">Reference proteome</keyword>
<comment type="caution">
    <text evidence="1">The sequence shown here is derived from an EMBL/GenBank/DDBJ whole genome shotgun (WGS) entry which is preliminary data.</text>
</comment>
<proteinExistence type="predicted"/>
<reference evidence="1" key="1">
    <citation type="journal article" date="2022" name="Int. J. Mol. Sci.">
        <title>Draft Genome of Tanacetum Coccineum: Genomic Comparison of Closely Related Tanacetum-Family Plants.</title>
        <authorList>
            <person name="Yamashiro T."/>
            <person name="Shiraishi A."/>
            <person name="Nakayama K."/>
            <person name="Satake H."/>
        </authorList>
    </citation>
    <scope>NUCLEOTIDE SEQUENCE</scope>
</reference>
<evidence type="ECO:0008006" key="3">
    <source>
        <dbReference type="Google" id="ProtNLM"/>
    </source>
</evidence>
<dbReference type="EMBL" id="BQNB010008929">
    <property type="protein sequence ID" value="GJS56342.1"/>
    <property type="molecule type" value="Genomic_DNA"/>
</dbReference>